<gene>
    <name evidence="1" type="ORF">DSTB1V02_LOCUS12757</name>
</gene>
<dbReference type="AlphaFoldDB" id="A0A7R9AEZ7"/>
<evidence type="ECO:0000313" key="2">
    <source>
        <dbReference type="Proteomes" id="UP000677054"/>
    </source>
</evidence>
<dbReference type="EMBL" id="CAJPEV010005154">
    <property type="protein sequence ID" value="CAG0902820.1"/>
    <property type="molecule type" value="Genomic_DNA"/>
</dbReference>
<accession>A0A7R9AEZ7</accession>
<sequence>MEYAPWMPAKKLPPVYGGRQLPSSLKNISFRGKVTVTWQNHTVPILWSLDRRLAGLKPLTEDELKERMDRLVQ</sequence>
<evidence type="ECO:0000313" key="1">
    <source>
        <dbReference type="EMBL" id="CAD7253006.1"/>
    </source>
</evidence>
<dbReference type="EMBL" id="LR904671">
    <property type="protein sequence ID" value="CAD7253006.1"/>
    <property type="molecule type" value="Genomic_DNA"/>
</dbReference>
<protein>
    <submittedName>
        <fullName evidence="1">Uncharacterized protein</fullName>
    </submittedName>
</protein>
<name>A0A7R9AEZ7_9CRUS</name>
<keyword evidence="2" id="KW-1185">Reference proteome</keyword>
<dbReference type="Proteomes" id="UP000677054">
    <property type="component" value="Unassembled WGS sequence"/>
</dbReference>
<reference evidence="1" key="1">
    <citation type="submission" date="2020-11" db="EMBL/GenBank/DDBJ databases">
        <authorList>
            <person name="Tran Van P."/>
        </authorList>
    </citation>
    <scope>NUCLEOTIDE SEQUENCE</scope>
</reference>
<organism evidence="1">
    <name type="scientific">Darwinula stevensoni</name>
    <dbReference type="NCBI Taxonomy" id="69355"/>
    <lineage>
        <taxon>Eukaryota</taxon>
        <taxon>Metazoa</taxon>
        <taxon>Ecdysozoa</taxon>
        <taxon>Arthropoda</taxon>
        <taxon>Crustacea</taxon>
        <taxon>Oligostraca</taxon>
        <taxon>Ostracoda</taxon>
        <taxon>Podocopa</taxon>
        <taxon>Podocopida</taxon>
        <taxon>Darwinulocopina</taxon>
        <taxon>Darwinuloidea</taxon>
        <taxon>Darwinulidae</taxon>
        <taxon>Darwinula</taxon>
    </lineage>
</organism>
<proteinExistence type="predicted"/>